<keyword evidence="7" id="KW-1133">Transmembrane helix</keyword>
<reference evidence="11" key="1">
    <citation type="submission" date="2024-05" db="EMBL/GenBank/DDBJ databases">
        <title>Genome sequencing of novel strain.</title>
        <authorList>
            <person name="Ganbat D."/>
            <person name="Ganbat S."/>
            <person name="Lee S.-J."/>
        </authorList>
    </citation>
    <scope>NUCLEOTIDE SEQUENCE</scope>
    <source>
        <strain evidence="11">SMD15-11</strain>
    </source>
</reference>
<gene>
    <name evidence="11" type="ORF">AAIA72_03345</name>
</gene>
<evidence type="ECO:0000256" key="8">
    <source>
        <dbReference type="ARBA" id="ARBA00023136"/>
    </source>
</evidence>
<evidence type="ECO:0000256" key="7">
    <source>
        <dbReference type="ARBA" id="ARBA00022989"/>
    </source>
</evidence>
<evidence type="ECO:0000256" key="2">
    <source>
        <dbReference type="ARBA" id="ARBA00022448"/>
    </source>
</evidence>
<organism evidence="11">
    <name type="scientific">Thermohahella caldifontis</name>
    <dbReference type="NCBI Taxonomy" id="3142973"/>
    <lineage>
        <taxon>Bacteria</taxon>
        <taxon>Pseudomonadati</taxon>
        <taxon>Pseudomonadota</taxon>
        <taxon>Gammaproteobacteria</taxon>
        <taxon>Oceanospirillales</taxon>
        <taxon>Hahellaceae</taxon>
        <taxon>Thermohahella</taxon>
    </lineage>
</organism>
<dbReference type="KEGG" id="tcd:AAIA72_03345"/>
<evidence type="ECO:0000256" key="6">
    <source>
        <dbReference type="ARBA" id="ARBA00022927"/>
    </source>
</evidence>
<dbReference type="InterPro" id="IPR024961">
    <property type="entry name" value="T2SS_GspC_N"/>
</dbReference>
<dbReference type="Gene3D" id="2.30.30.830">
    <property type="match status" value="1"/>
</dbReference>
<dbReference type="RefSeq" id="WP_369602035.1">
    <property type="nucleotide sequence ID" value="NZ_CP154858.1"/>
</dbReference>
<keyword evidence="5" id="KW-0812">Transmembrane</keyword>
<sequence>MEYRIRHAAPVARACHSPNRTILAESVAQLTPYFQNTSLYDQNPLTFAHYGHFYGVIQVASGILNVFSPKRTAAILLVAMLAWLGFQGWTAWKQLGSWQNPPPVRMIQPPAARTVEGEAIARVHLFGEPQAVTPEKSIPEDLPETRLRLTLRGVADGSDGREEGALIDGPDGRTEFYRLGETVTGGALLKDVREDSVVLDRKGKLEVLRFPETSETSGGFEVTAVAPDAADFGDDEDSGFSGSNDEQVPEEASDPDFSQGTAEVPMYSAPVIDEARREEIRAKLQQLREQIRAQSQQ</sequence>
<feature type="region of interest" description="Disordered" evidence="9">
    <location>
        <begin position="229"/>
        <end position="272"/>
    </location>
</feature>
<keyword evidence="8" id="KW-0472">Membrane</keyword>
<evidence type="ECO:0000256" key="3">
    <source>
        <dbReference type="ARBA" id="ARBA00022475"/>
    </source>
</evidence>
<accession>A0AB39UXV3</accession>
<evidence type="ECO:0000313" key="11">
    <source>
        <dbReference type="EMBL" id="XDT73034.1"/>
    </source>
</evidence>
<protein>
    <submittedName>
        <fullName evidence="11">Type II secretion system protein N</fullName>
    </submittedName>
</protein>
<dbReference type="GO" id="GO:0015031">
    <property type="term" value="P:protein transport"/>
    <property type="evidence" value="ECO:0007669"/>
    <property type="project" value="UniProtKB-KW"/>
</dbReference>
<evidence type="ECO:0000256" key="9">
    <source>
        <dbReference type="SAM" id="MobiDB-lite"/>
    </source>
</evidence>
<evidence type="ECO:0000259" key="10">
    <source>
        <dbReference type="Pfam" id="PF11356"/>
    </source>
</evidence>
<dbReference type="GO" id="GO:0005886">
    <property type="term" value="C:plasma membrane"/>
    <property type="evidence" value="ECO:0007669"/>
    <property type="project" value="UniProtKB-SubCell"/>
</dbReference>
<feature type="domain" description="Type II secretion system protein GspC N-terminal" evidence="10">
    <location>
        <begin position="75"/>
        <end position="210"/>
    </location>
</feature>
<keyword evidence="2" id="KW-0813">Transport</keyword>
<keyword evidence="4" id="KW-0997">Cell inner membrane</keyword>
<dbReference type="Pfam" id="PF11356">
    <property type="entry name" value="T2SSC"/>
    <property type="match status" value="1"/>
</dbReference>
<comment type="subcellular location">
    <subcellularLocation>
        <location evidence="1">Cell inner membrane</location>
    </subcellularLocation>
</comment>
<dbReference type="EMBL" id="CP154858">
    <property type="protein sequence ID" value="XDT73034.1"/>
    <property type="molecule type" value="Genomic_DNA"/>
</dbReference>
<keyword evidence="3" id="KW-1003">Cell membrane</keyword>
<proteinExistence type="predicted"/>
<evidence type="ECO:0000256" key="4">
    <source>
        <dbReference type="ARBA" id="ARBA00022519"/>
    </source>
</evidence>
<evidence type="ECO:0000256" key="1">
    <source>
        <dbReference type="ARBA" id="ARBA00004533"/>
    </source>
</evidence>
<dbReference type="AlphaFoldDB" id="A0AB39UXV3"/>
<name>A0AB39UXV3_9GAMM</name>
<keyword evidence="6" id="KW-0653">Protein transport</keyword>
<evidence type="ECO:0000256" key="5">
    <source>
        <dbReference type="ARBA" id="ARBA00022692"/>
    </source>
</evidence>